<evidence type="ECO:0000313" key="2">
    <source>
        <dbReference type="EMBL" id="GGE50121.1"/>
    </source>
</evidence>
<evidence type="ECO:0000313" key="3">
    <source>
        <dbReference type="Proteomes" id="UP000612855"/>
    </source>
</evidence>
<dbReference type="InterPro" id="IPR029058">
    <property type="entry name" value="AB_hydrolase_fold"/>
</dbReference>
<proteinExistence type="predicted"/>
<dbReference type="InterPro" id="IPR022742">
    <property type="entry name" value="Hydrolase_4"/>
</dbReference>
<dbReference type="GO" id="GO:0016787">
    <property type="term" value="F:hydrolase activity"/>
    <property type="evidence" value="ECO:0007669"/>
    <property type="project" value="UniProtKB-KW"/>
</dbReference>
<reference evidence="3" key="1">
    <citation type="journal article" date="2019" name="Int. J. Syst. Evol. Microbiol.">
        <title>The Global Catalogue of Microorganisms (GCM) 10K type strain sequencing project: providing services to taxonomists for standard genome sequencing and annotation.</title>
        <authorList>
            <consortium name="The Broad Institute Genomics Platform"/>
            <consortium name="The Broad Institute Genome Sequencing Center for Infectious Disease"/>
            <person name="Wu L."/>
            <person name="Ma J."/>
        </authorList>
    </citation>
    <scope>NUCLEOTIDE SEQUENCE [LARGE SCALE GENOMIC DNA]</scope>
    <source>
        <strain evidence="3">CGMCC 1.12664</strain>
    </source>
</reference>
<dbReference type="InterPro" id="IPR050228">
    <property type="entry name" value="Carboxylesterase_BioH"/>
</dbReference>
<accession>A0A917EIT8</accession>
<keyword evidence="3" id="KW-1185">Reference proteome</keyword>
<organism evidence="2 3">
    <name type="scientific">Primorskyibacter flagellatus</name>
    <dbReference type="NCBI Taxonomy" id="1387277"/>
    <lineage>
        <taxon>Bacteria</taxon>
        <taxon>Pseudomonadati</taxon>
        <taxon>Pseudomonadota</taxon>
        <taxon>Alphaproteobacteria</taxon>
        <taxon>Rhodobacterales</taxon>
        <taxon>Roseobacteraceae</taxon>
        <taxon>Primorskyibacter</taxon>
    </lineage>
</organism>
<keyword evidence="2" id="KW-0378">Hydrolase</keyword>
<name>A0A917EIT8_9RHOB</name>
<dbReference type="PANTHER" id="PTHR43194:SF2">
    <property type="entry name" value="PEROXISOMAL MEMBRANE PROTEIN LPX1"/>
    <property type="match status" value="1"/>
</dbReference>
<dbReference type="PANTHER" id="PTHR43194">
    <property type="entry name" value="HYDROLASE ALPHA/BETA FOLD FAMILY"/>
    <property type="match status" value="1"/>
</dbReference>
<protein>
    <submittedName>
        <fullName evidence="2">Alpha/beta hydrolase</fullName>
    </submittedName>
</protein>
<dbReference type="AlphaFoldDB" id="A0A917EIT8"/>
<dbReference type="SUPFAM" id="SSF53474">
    <property type="entry name" value="alpha/beta-Hydrolases"/>
    <property type="match status" value="1"/>
</dbReference>
<dbReference type="Pfam" id="PF12146">
    <property type="entry name" value="Hydrolase_4"/>
    <property type="match status" value="1"/>
</dbReference>
<sequence>MIRIDYADVNGVALRYALRESGRPRLVLIHEMGGTMENWDEAAAILADHFDILTYDTRGAGLSEKIAGDVSIDDLAADAEALLAHVGWTGPVLVAGTAIGAATGIRLALRAEGRVAGLACLSPALGVDPAKREGTLDAARRLVDLGVRAATDPRWDVVWPPDLRDVPARAAAVRCRKLGNDPESFAALYRMVAGMDVAADLPQLACPVLFVAGRRDGTRPPEYVRSLAAQIAGARYEEIETGHVMQAMAPEQTAGTLLRFFSSLA</sequence>
<gene>
    <name evidence="2" type="ORF">GCM10011360_41420</name>
</gene>
<dbReference type="Proteomes" id="UP000612855">
    <property type="component" value="Unassembled WGS sequence"/>
</dbReference>
<evidence type="ECO:0000259" key="1">
    <source>
        <dbReference type="Pfam" id="PF12146"/>
    </source>
</evidence>
<feature type="domain" description="Serine aminopeptidase S33" evidence="1">
    <location>
        <begin position="24"/>
        <end position="232"/>
    </location>
</feature>
<dbReference type="EMBL" id="BMFJ01000004">
    <property type="protein sequence ID" value="GGE50121.1"/>
    <property type="molecule type" value="Genomic_DNA"/>
</dbReference>
<dbReference type="Gene3D" id="3.40.50.1820">
    <property type="entry name" value="alpha/beta hydrolase"/>
    <property type="match status" value="1"/>
</dbReference>
<dbReference type="RefSeq" id="WP_188479636.1">
    <property type="nucleotide sequence ID" value="NZ_BMFJ01000004.1"/>
</dbReference>
<comment type="caution">
    <text evidence="2">The sequence shown here is derived from an EMBL/GenBank/DDBJ whole genome shotgun (WGS) entry which is preliminary data.</text>
</comment>